<name>A0ABU0JUF9_HATLI</name>
<evidence type="ECO:0000256" key="3">
    <source>
        <dbReference type="ARBA" id="ARBA00022692"/>
    </source>
</evidence>
<feature type="transmembrane region" description="Helical" evidence="7">
    <location>
        <begin position="145"/>
        <end position="162"/>
    </location>
</feature>
<feature type="transmembrane region" description="Helical" evidence="7">
    <location>
        <begin position="168"/>
        <end position="186"/>
    </location>
</feature>
<gene>
    <name evidence="9" type="ORF">QOZ93_001435</name>
</gene>
<dbReference type="RefSeq" id="WP_162630405.1">
    <property type="nucleotide sequence ID" value="NZ_BAAACJ010000005.1"/>
</dbReference>
<comment type="caution">
    <text evidence="9">The sequence shown here is derived from an EMBL/GenBank/DDBJ whole genome shotgun (WGS) entry which is preliminary data.</text>
</comment>
<sequence>MDKNKKEISELIKVACRMGQLMLENGGETYRVEQMICIMCTTYNYPKTESFVTPTGIMISITNDNNETISLVKRIHSRTVDLTKVSLVNDLSRKIASEKTPISKINKLLDSIDCTPKYDNKTTSFFTALASSAFCSLFGGGLRDFLVTFVIGFILNYFSIYLNKLEVNGFFVNISSGCLASLLALLSIKLRLGINQDAIVIGSIMLLLPGITITNAIRDIIAGDLVSGISRTIEAFLAAIAIAIGTGFSFNIWLTLFGGI</sequence>
<keyword evidence="3 7" id="KW-0812">Transmembrane</keyword>
<evidence type="ECO:0000256" key="4">
    <source>
        <dbReference type="ARBA" id="ARBA00022989"/>
    </source>
</evidence>
<dbReference type="InterPro" id="IPR050539">
    <property type="entry name" value="ThrE_Dicarb/AminoAcid_Exp"/>
</dbReference>
<evidence type="ECO:0000313" key="9">
    <source>
        <dbReference type="EMBL" id="MDQ0479694.1"/>
    </source>
</evidence>
<protein>
    <submittedName>
        <fullName evidence="9">Uncharacterized membrane protein YjjP (DUF1212 family)</fullName>
    </submittedName>
</protein>
<comment type="subcellular location">
    <subcellularLocation>
        <location evidence="1">Cell membrane</location>
        <topology evidence="1">Multi-pass membrane protein</topology>
    </subcellularLocation>
</comment>
<dbReference type="PANTHER" id="PTHR34390">
    <property type="entry name" value="UPF0442 PROTEIN YJJB-RELATED"/>
    <property type="match status" value="1"/>
</dbReference>
<comment type="similarity">
    <text evidence="6">Belongs to the ThrE exporter (TC 2.A.79) family.</text>
</comment>
<dbReference type="Pfam" id="PF06738">
    <property type="entry name" value="ThrE"/>
    <property type="match status" value="1"/>
</dbReference>
<dbReference type="InterPro" id="IPR010619">
    <property type="entry name" value="ThrE-like_N"/>
</dbReference>
<organism evidence="9 10">
    <name type="scientific">Hathewaya limosa</name>
    <name type="common">Clostridium limosum</name>
    <dbReference type="NCBI Taxonomy" id="1536"/>
    <lineage>
        <taxon>Bacteria</taxon>
        <taxon>Bacillati</taxon>
        <taxon>Bacillota</taxon>
        <taxon>Clostridia</taxon>
        <taxon>Eubacteriales</taxon>
        <taxon>Clostridiaceae</taxon>
        <taxon>Hathewaya</taxon>
    </lineage>
</organism>
<dbReference type="PANTHER" id="PTHR34390:SF2">
    <property type="entry name" value="SUCCINATE TRANSPORTER SUBUNIT YJJP-RELATED"/>
    <property type="match status" value="1"/>
</dbReference>
<keyword evidence="4 7" id="KW-1133">Transmembrane helix</keyword>
<dbReference type="EMBL" id="JAUSWN010000010">
    <property type="protein sequence ID" value="MDQ0479694.1"/>
    <property type="molecule type" value="Genomic_DNA"/>
</dbReference>
<feature type="transmembrane region" description="Helical" evidence="7">
    <location>
        <begin position="237"/>
        <end position="257"/>
    </location>
</feature>
<accession>A0ABU0JUF9</accession>
<evidence type="ECO:0000256" key="1">
    <source>
        <dbReference type="ARBA" id="ARBA00004651"/>
    </source>
</evidence>
<keyword evidence="10" id="KW-1185">Reference proteome</keyword>
<feature type="domain" description="Threonine/serine exporter-like N-terminal" evidence="8">
    <location>
        <begin position="14"/>
        <end position="252"/>
    </location>
</feature>
<evidence type="ECO:0000313" key="10">
    <source>
        <dbReference type="Proteomes" id="UP001224418"/>
    </source>
</evidence>
<evidence type="ECO:0000259" key="8">
    <source>
        <dbReference type="Pfam" id="PF06738"/>
    </source>
</evidence>
<keyword evidence="2" id="KW-1003">Cell membrane</keyword>
<keyword evidence="5 7" id="KW-0472">Membrane</keyword>
<feature type="transmembrane region" description="Helical" evidence="7">
    <location>
        <begin position="198"/>
        <end position="217"/>
    </location>
</feature>
<evidence type="ECO:0000256" key="2">
    <source>
        <dbReference type="ARBA" id="ARBA00022475"/>
    </source>
</evidence>
<evidence type="ECO:0000256" key="6">
    <source>
        <dbReference type="ARBA" id="ARBA00034125"/>
    </source>
</evidence>
<reference evidence="9 10" key="1">
    <citation type="submission" date="2023-07" db="EMBL/GenBank/DDBJ databases">
        <title>Genomic Encyclopedia of Type Strains, Phase IV (KMG-IV): sequencing the most valuable type-strain genomes for metagenomic binning, comparative biology and taxonomic classification.</title>
        <authorList>
            <person name="Goeker M."/>
        </authorList>
    </citation>
    <scope>NUCLEOTIDE SEQUENCE [LARGE SCALE GENOMIC DNA]</scope>
    <source>
        <strain evidence="9 10">DSM 1400</strain>
    </source>
</reference>
<dbReference type="Proteomes" id="UP001224418">
    <property type="component" value="Unassembled WGS sequence"/>
</dbReference>
<proteinExistence type="inferred from homology"/>
<evidence type="ECO:0000256" key="5">
    <source>
        <dbReference type="ARBA" id="ARBA00023136"/>
    </source>
</evidence>
<evidence type="ECO:0000256" key="7">
    <source>
        <dbReference type="SAM" id="Phobius"/>
    </source>
</evidence>